<reference evidence="1 2" key="1">
    <citation type="submission" date="2018-01" db="EMBL/GenBank/DDBJ databases">
        <authorList>
            <person name="Paulsen S."/>
            <person name="Gram L.K."/>
        </authorList>
    </citation>
    <scope>NUCLEOTIDE SEQUENCE [LARGE SCALE GENOMIC DNA]</scope>
    <source>
        <strain evidence="1 2">S2599</strain>
    </source>
</reference>
<accession>A0A5S3X6P9</accession>
<proteinExistence type="predicted"/>
<evidence type="ECO:0000313" key="1">
    <source>
        <dbReference type="EMBL" id="TMP39625.1"/>
    </source>
</evidence>
<evidence type="ECO:0000313" key="2">
    <source>
        <dbReference type="Proteomes" id="UP000306719"/>
    </source>
</evidence>
<dbReference type="AlphaFoldDB" id="A0A5S3X6P9"/>
<dbReference type="EMBL" id="PNCJ01000005">
    <property type="protein sequence ID" value="TMP39625.1"/>
    <property type="molecule type" value="Genomic_DNA"/>
</dbReference>
<name>A0A5S3X6P9_9GAMM</name>
<reference evidence="2" key="2">
    <citation type="submission" date="2019-06" db="EMBL/GenBank/DDBJ databases">
        <title>Co-occurence of chitin degradation, pigmentation and bioactivity in marine Pseudoalteromonas.</title>
        <authorList>
            <person name="Sonnenschein E.C."/>
            <person name="Bech P.K."/>
        </authorList>
    </citation>
    <scope>NUCLEOTIDE SEQUENCE [LARGE SCALE GENOMIC DNA]</scope>
    <source>
        <strain evidence="2">S2599</strain>
    </source>
</reference>
<protein>
    <submittedName>
        <fullName evidence="1">Uncharacterized protein</fullName>
    </submittedName>
</protein>
<comment type="caution">
    <text evidence="1">The sequence shown here is derived from an EMBL/GenBank/DDBJ whole genome shotgun (WGS) entry which is preliminary data.</text>
</comment>
<organism evidence="1 2">
    <name type="scientific">Pseudoalteromonas rubra</name>
    <dbReference type="NCBI Taxonomy" id="43658"/>
    <lineage>
        <taxon>Bacteria</taxon>
        <taxon>Pseudomonadati</taxon>
        <taxon>Pseudomonadota</taxon>
        <taxon>Gammaproteobacteria</taxon>
        <taxon>Alteromonadales</taxon>
        <taxon>Pseudoalteromonadaceae</taxon>
        <taxon>Pseudoalteromonas</taxon>
    </lineage>
</organism>
<gene>
    <name evidence="1" type="ORF">CWB98_03290</name>
</gene>
<dbReference type="Proteomes" id="UP000306719">
    <property type="component" value="Unassembled WGS sequence"/>
</dbReference>
<sequence length="73" mass="8672">MLKSLQEMYQNLKNINLWFCLALIFSLIETRKRRAGFGTDETNKCVEIETGINKRSVEKNQHRQSNLNLDKYH</sequence>